<dbReference type="EMBL" id="VYSG01000001">
    <property type="protein sequence ID" value="NEG69442.1"/>
    <property type="molecule type" value="Genomic_DNA"/>
</dbReference>
<feature type="chain" id="PRO_5038469359" evidence="2">
    <location>
        <begin position="29"/>
        <end position="226"/>
    </location>
</feature>
<sequence length="226" mass="23872">MDRSRQWRRLATSAALAVLSLASAVGLAWPIGQPATTDDPSTVLTTTSYHDDGATSKTGDADEVVSDDSMTKTLTNGDSDDPVPSTATGTQWMNAVNAAIGLERDGLPHRLTKSDRTPYAEYSSWTEPERDGTHFVRQDDLLVLNPRAAGTYDIDVYCAGVGTVTINMVVDGQAIATSRVSCRASSPALKVVPVTVTSSARQLSVQFVAANATEAAIGFVFEDASS</sequence>
<feature type="compositionally biased region" description="Low complexity" evidence="1">
    <location>
        <begin position="36"/>
        <end position="48"/>
    </location>
</feature>
<comment type="caution">
    <text evidence="3">The sequence shown here is derived from an EMBL/GenBank/DDBJ whole genome shotgun (WGS) entry which is preliminary data.</text>
</comment>
<evidence type="ECO:0000313" key="3">
    <source>
        <dbReference type="EMBL" id="NEG69442.1"/>
    </source>
</evidence>
<reference evidence="3 4" key="1">
    <citation type="submission" date="2019-09" db="EMBL/GenBank/DDBJ databases">
        <title>Phylogenetic characterization of a novel taxon of the genus Bifidobacterium: Bifidobacterium choloepi sp. nov.</title>
        <authorList>
            <person name="Modesto M."/>
            <person name="Satti M."/>
        </authorList>
    </citation>
    <scope>NUCLEOTIDE SEQUENCE [LARGE SCALE GENOMIC DNA]</scope>
    <source>
        <strain evidence="3 4">BRDM6</strain>
    </source>
</reference>
<name>A0A6I5NKS5_9BIFI</name>
<gene>
    <name evidence="3" type="ORF">F6S87_02145</name>
</gene>
<proteinExistence type="predicted"/>
<dbReference type="RefSeq" id="WP_163227007.1">
    <property type="nucleotide sequence ID" value="NZ_VYSG01000001.1"/>
</dbReference>
<feature type="signal peptide" evidence="2">
    <location>
        <begin position="1"/>
        <end position="28"/>
    </location>
</feature>
<organism evidence="3 4">
    <name type="scientific">Bifidobacterium choloepi</name>
    <dbReference type="NCBI Taxonomy" id="2614131"/>
    <lineage>
        <taxon>Bacteria</taxon>
        <taxon>Bacillati</taxon>
        <taxon>Actinomycetota</taxon>
        <taxon>Actinomycetes</taxon>
        <taxon>Bifidobacteriales</taxon>
        <taxon>Bifidobacteriaceae</taxon>
        <taxon>Bifidobacterium</taxon>
    </lineage>
</organism>
<keyword evidence="2" id="KW-0732">Signal</keyword>
<protein>
    <submittedName>
        <fullName evidence="3">Uncharacterized protein</fullName>
    </submittedName>
</protein>
<dbReference type="AlphaFoldDB" id="A0A6I5NKS5"/>
<evidence type="ECO:0000256" key="1">
    <source>
        <dbReference type="SAM" id="MobiDB-lite"/>
    </source>
</evidence>
<evidence type="ECO:0000313" key="4">
    <source>
        <dbReference type="Proteomes" id="UP000469292"/>
    </source>
</evidence>
<accession>A0A6I5NKS5</accession>
<feature type="region of interest" description="Disordered" evidence="1">
    <location>
        <begin position="32"/>
        <end position="89"/>
    </location>
</feature>
<dbReference type="Proteomes" id="UP000469292">
    <property type="component" value="Unassembled WGS sequence"/>
</dbReference>
<evidence type="ECO:0000256" key="2">
    <source>
        <dbReference type="SAM" id="SignalP"/>
    </source>
</evidence>
<keyword evidence="4" id="KW-1185">Reference proteome</keyword>